<keyword evidence="3" id="KW-1185">Reference proteome</keyword>
<dbReference type="GO" id="GO:0003700">
    <property type="term" value="F:DNA-binding transcription factor activity"/>
    <property type="evidence" value="ECO:0007669"/>
    <property type="project" value="InterPro"/>
</dbReference>
<dbReference type="InterPro" id="IPR036388">
    <property type="entry name" value="WH-like_DNA-bd_sf"/>
</dbReference>
<dbReference type="InterPro" id="IPR000835">
    <property type="entry name" value="HTH_MarR-typ"/>
</dbReference>
<gene>
    <name evidence="2" type="ORF">BC793_14415</name>
</gene>
<comment type="caution">
    <text evidence="2">The sequence shown here is derived from an EMBL/GenBank/DDBJ whole genome shotgun (WGS) entry which is preliminary data.</text>
</comment>
<dbReference type="PANTHER" id="PTHR39515:SF2">
    <property type="entry name" value="HTH-TYPE TRANSCRIPTIONAL REGULATOR RV0880"/>
    <property type="match status" value="1"/>
</dbReference>
<sequence>MDIAPTFERLATGLRRIKPRDELGPTAASTLARLERLGPQRLSDLCGPEGVTQPAMTQLIGRLERDGLVARGKDPADGRAVLVRVTDAGRSAVARRRAARAEAIARALRQLSAEDRAIVLTAASALDRLSDLL</sequence>
<evidence type="ECO:0000313" key="3">
    <source>
        <dbReference type="Proteomes" id="UP000245697"/>
    </source>
</evidence>
<accession>A0A316EFZ3</accession>
<dbReference type="PANTHER" id="PTHR39515">
    <property type="entry name" value="CONSERVED PROTEIN"/>
    <property type="match status" value="1"/>
</dbReference>
<feature type="domain" description="HTH marR-type" evidence="1">
    <location>
        <begin position="1"/>
        <end position="133"/>
    </location>
</feature>
<dbReference type="InterPro" id="IPR036390">
    <property type="entry name" value="WH_DNA-bd_sf"/>
</dbReference>
<keyword evidence="2" id="KW-0238">DNA-binding</keyword>
<evidence type="ECO:0000313" key="2">
    <source>
        <dbReference type="EMBL" id="PWK29665.1"/>
    </source>
</evidence>
<dbReference type="InterPro" id="IPR052526">
    <property type="entry name" value="HTH-type_Bedaq_tolerance"/>
</dbReference>
<dbReference type="GO" id="GO:0003677">
    <property type="term" value="F:DNA binding"/>
    <property type="evidence" value="ECO:0007669"/>
    <property type="project" value="UniProtKB-KW"/>
</dbReference>
<dbReference type="Proteomes" id="UP000245697">
    <property type="component" value="Unassembled WGS sequence"/>
</dbReference>
<organism evidence="2 3">
    <name type="scientific">Actinoplanes xinjiangensis</name>
    <dbReference type="NCBI Taxonomy" id="512350"/>
    <lineage>
        <taxon>Bacteria</taxon>
        <taxon>Bacillati</taxon>
        <taxon>Actinomycetota</taxon>
        <taxon>Actinomycetes</taxon>
        <taxon>Micromonosporales</taxon>
        <taxon>Micromonosporaceae</taxon>
        <taxon>Actinoplanes</taxon>
    </lineage>
</organism>
<dbReference type="Pfam" id="PF01047">
    <property type="entry name" value="MarR"/>
    <property type="match status" value="1"/>
</dbReference>
<proteinExistence type="predicted"/>
<dbReference type="PROSITE" id="PS50995">
    <property type="entry name" value="HTH_MARR_2"/>
    <property type="match status" value="1"/>
</dbReference>
<name>A0A316EFZ3_9ACTN</name>
<dbReference type="SMART" id="SM00347">
    <property type="entry name" value="HTH_MARR"/>
    <property type="match status" value="1"/>
</dbReference>
<protein>
    <submittedName>
        <fullName evidence="2">DNA-binding MarR family transcriptional regulator</fullName>
    </submittedName>
</protein>
<dbReference type="Gene3D" id="1.10.10.10">
    <property type="entry name" value="Winged helix-like DNA-binding domain superfamily/Winged helix DNA-binding domain"/>
    <property type="match status" value="1"/>
</dbReference>
<dbReference type="RefSeq" id="WP_239170709.1">
    <property type="nucleotide sequence ID" value="NZ_BONA01000107.1"/>
</dbReference>
<evidence type="ECO:0000259" key="1">
    <source>
        <dbReference type="PROSITE" id="PS50995"/>
    </source>
</evidence>
<dbReference type="AlphaFoldDB" id="A0A316EFZ3"/>
<dbReference type="SUPFAM" id="SSF46785">
    <property type="entry name" value="Winged helix' DNA-binding domain"/>
    <property type="match status" value="1"/>
</dbReference>
<reference evidence="2 3" key="1">
    <citation type="submission" date="2018-05" db="EMBL/GenBank/DDBJ databases">
        <title>Genomic Encyclopedia of Archaeal and Bacterial Type Strains, Phase II (KMG-II): from individual species to whole genera.</title>
        <authorList>
            <person name="Goeker M."/>
        </authorList>
    </citation>
    <scope>NUCLEOTIDE SEQUENCE [LARGE SCALE GENOMIC DNA]</scope>
    <source>
        <strain evidence="2 3">DSM 45184</strain>
    </source>
</reference>
<dbReference type="EMBL" id="QGGR01000044">
    <property type="protein sequence ID" value="PWK29665.1"/>
    <property type="molecule type" value="Genomic_DNA"/>
</dbReference>